<feature type="domain" description="ABC transporter" evidence="3">
    <location>
        <begin position="2"/>
        <end position="223"/>
    </location>
</feature>
<organism evidence="4 5">
    <name type="scientific">Saccharolobus caldissimus</name>
    <dbReference type="NCBI Taxonomy" id="1702097"/>
    <lineage>
        <taxon>Archaea</taxon>
        <taxon>Thermoproteota</taxon>
        <taxon>Thermoprotei</taxon>
        <taxon>Sulfolobales</taxon>
        <taxon>Sulfolobaceae</taxon>
        <taxon>Saccharolobus</taxon>
    </lineage>
</organism>
<evidence type="ECO:0000259" key="3">
    <source>
        <dbReference type="PROSITE" id="PS50893"/>
    </source>
</evidence>
<dbReference type="Proteomes" id="UP001319921">
    <property type="component" value="Chromosome"/>
</dbReference>
<protein>
    <submittedName>
        <fullName evidence="4">Mn2+/Zn2+ABC transporter ATP-binding protein</fullName>
    </submittedName>
</protein>
<evidence type="ECO:0000313" key="5">
    <source>
        <dbReference type="Proteomes" id="UP001319921"/>
    </source>
</evidence>
<evidence type="ECO:0000313" key="4">
    <source>
        <dbReference type="EMBL" id="BDB98221.1"/>
    </source>
</evidence>
<dbReference type="InterPro" id="IPR003439">
    <property type="entry name" value="ABC_transporter-like_ATP-bd"/>
</dbReference>
<dbReference type="GO" id="GO:0016887">
    <property type="term" value="F:ATP hydrolysis activity"/>
    <property type="evidence" value="ECO:0007669"/>
    <property type="project" value="InterPro"/>
</dbReference>
<name>A0AAQ4CQZ0_9CREN</name>
<dbReference type="Pfam" id="PF00005">
    <property type="entry name" value="ABC_tran"/>
    <property type="match status" value="1"/>
</dbReference>
<dbReference type="GeneID" id="68865978"/>
<dbReference type="RefSeq" id="WP_229572138.1">
    <property type="nucleotide sequence ID" value="NZ_AP025226.1"/>
</dbReference>
<dbReference type="KEGG" id="scas:SACC_12380"/>
<dbReference type="InterPro" id="IPR027417">
    <property type="entry name" value="P-loop_NTPase"/>
</dbReference>
<evidence type="ECO:0000256" key="2">
    <source>
        <dbReference type="ARBA" id="ARBA00022840"/>
    </source>
</evidence>
<gene>
    <name evidence="4" type="ORF">SACC_12380</name>
</gene>
<dbReference type="InterPro" id="IPR003593">
    <property type="entry name" value="AAA+_ATPase"/>
</dbReference>
<proteinExistence type="predicted"/>
<dbReference type="PANTHER" id="PTHR43850">
    <property type="entry name" value="ABC TRANSPORTER ATP-BINDING PROTEIN MA_4021-RELATED"/>
    <property type="match status" value="1"/>
</dbReference>
<dbReference type="EMBL" id="AP025226">
    <property type="protein sequence ID" value="BDB98221.1"/>
    <property type="molecule type" value="Genomic_DNA"/>
</dbReference>
<keyword evidence="1" id="KW-0547">Nucleotide-binding</keyword>
<keyword evidence="2 4" id="KW-0067">ATP-binding</keyword>
<dbReference type="AlphaFoldDB" id="A0AAQ4CQZ0"/>
<dbReference type="SUPFAM" id="SSF52540">
    <property type="entry name" value="P-loop containing nucleoside triphosphate hydrolases"/>
    <property type="match status" value="1"/>
</dbReference>
<dbReference type="PANTHER" id="PTHR43850:SF2">
    <property type="entry name" value="ABC TRANSPORTER ATP-BINDING PROTEIN MA_4021-RELATED"/>
    <property type="match status" value="1"/>
</dbReference>
<dbReference type="GO" id="GO:0005524">
    <property type="term" value="F:ATP binding"/>
    <property type="evidence" value="ECO:0007669"/>
    <property type="project" value="UniProtKB-KW"/>
</dbReference>
<accession>A0AAQ4CQZ0</accession>
<keyword evidence="5" id="KW-1185">Reference proteome</keyword>
<dbReference type="SMART" id="SM00382">
    <property type="entry name" value="AAA"/>
    <property type="match status" value="1"/>
</dbReference>
<reference evidence="4 5" key="1">
    <citation type="journal article" date="2022" name="Microbiol. Resour. Announc.">
        <title>Complete Genome Sequence of the Hyperthermophilic and Acidophilic Archaeon Saccharolobus caldissimus Strain HS-3T.</title>
        <authorList>
            <person name="Sakai H.D."/>
            <person name="Kurosawa N."/>
        </authorList>
    </citation>
    <scope>NUCLEOTIDE SEQUENCE [LARGE SCALE GENOMIC DNA]</scope>
    <source>
        <strain evidence="4 5">JCM32116</strain>
    </source>
</reference>
<dbReference type="PROSITE" id="PS50893">
    <property type="entry name" value="ABC_TRANSPORTER_2"/>
    <property type="match status" value="1"/>
</dbReference>
<evidence type="ECO:0000256" key="1">
    <source>
        <dbReference type="ARBA" id="ARBA00022741"/>
    </source>
</evidence>
<sequence length="260" mass="29227">MIKAINAYIGYNNNTPILRNINLEINDNSVLIGPNGSGKTTFLNAVLGFSKVLKGKLLVFGIEVSNLRNFLGITSNMVDVYKILSVKIKELVEIYAELYGVDKAEIFSTLRYFNFNSFDKKLHELSLGQQKIIGNSLALASNPKLALLDEPFENLDPTKRLKLIRMLTEFRKGKVILTSHEIDLVKKLKDWNLYLVFNGSIYGPFRANKINELYISKGKIENALFVINTNNGCFSITENQGDLPLSSIGDIENLEVMLND</sequence>
<dbReference type="Gene3D" id="3.40.50.300">
    <property type="entry name" value="P-loop containing nucleotide triphosphate hydrolases"/>
    <property type="match status" value="1"/>
</dbReference>